<dbReference type="OrthoDB" id="28755at2759"/>
<keyword evidence="2" id="KW-0813">Transport</keyword>
<accession>A0A9P6B1U5</accession>
<proteinExistence type="predicted"/>
<dbReference type="GO" id="GO:0005886">
    <property type="term" value="C:plasma membrane"/>
    <property type="evidence" value="ECO:0007669"/>
    <property type="project" value="TreeGrafter"/>
</dbReference>
<comment type="caution">
    <text evidence="7">The sequence shown here is derived from an EMBL/GenBank/DDBJ whole genome shotgun (WGS) entry which is preliminary data.</text>
</comment>
<sequence>MQPIVGVLADRSTSRFGRRRPYMFIGSIVCAIALLLLGFTKPVASIFGLGREVTVVLAVFSVYFIDFSINAVMATDRAILVDILPASDQELGNAWAGRLAGLGSIAGFFVGNIPLPTIFPYFGRTQLEVLSVLSGIILLLTHGITCWAVKEKHSVRNRNQSSGVLFMLKEIWSNLLTLPSIILQICIIQFLSWIGWFPVLFYTTLWVSDIYYRTSSSTGPDLDEAGTRAGNRALLWSSLVAMAGFVVLPMMAARRSIPGNASGSMVEGRVITFWIVSNAVFAIAMFATLVTDSIWGANVIIGATGFSWAISLWAPFALVPDDELQETPIPLTDRRTRLSSEVDTNPTGSIPFVLHGSDDSNVDGAAANQTVAHRARASRATLTDEGVDDLGDPKGLGPPSFLHGDRSPFINGGAGAGEGDEDEDAVEMGVEHGGVGDKAGIILGIHNVFVVIPQFLVTGLSAIIFAIFEPNRS</sequence>
<dbReference type="EMBL" id="MU128945">
    <property type="protein sequence ID" value="KAF9515837.1"/>
    <property type="molecule type" value="Genomic_DNA"/>
</dbReference>
<keyword evidence="8" id="KW-1185">Reference proteome</keyword>
<gene>
    <name evidence="7" type="ORF">BS47DRAFT_1444339</name>
</gene>
<evidence type="ECO:0000313" key="7">
    <source>
        <dbReference type="EMBL" id="KAF9515837.1"/>
    </source>
</evidence>
<dbReference type="GO" id="GO:0008506">
    <property type="term" value="F:sucrose:proton symporter activity"/>
    <property type="evidence" value="ECO:0007669"/>
    <property type="project" value="TreeGrafter"/>
</dbReference>
<evidence type="ECO:0000256" key="2">
    <source>
        <dbReference type="ARBA" id="ARBA00022448"/>
    </source>
</evidence>
<dbReference type="SUPFAM" id="SSF103473">
    <property type="entry name" value="MFS general substrate transporter"/>
    <property type="match status" value="1"/>
</dbReference>
<feature type="transmembrane region" description="Helical" evidence="6">
    <location>
        <begin position="21"/>
        <end position="40"/>
    </location>
</feature>
<feature type="transmembrane region" description="Helical" evidence="6">
    <location>
        <begin position="295"/>
        <end position="319"/>
    </location>
</feature>
<feature type="transmembrane region" description="Helical" evidence="6">
    <location>
        <begin position="448"/>
        <end position="468"/>
    </location>
</feature>
<feature type="transmembrane region" description="Helical" evidence="6">
    <location>
        <begin position="99"/>
        <end position="123"/>
    </location>
</feature>
<evidence type="ECO:0000256" key="4">
    <source>
        <dbReference type="ARBA" id="ARBA00022989"/>
    </source>
</evidence>
<feature type="non-terminal residue" evidence="7">
    <location>
        <position position="473"/>
    </location>
</feature>
<dbReference type="Gene3D" id="1.20.1250.20">
    <property type="entry name" value="MFS general substrate transporter like domains"/>
    <property type="match status" value="1"/>
</dbReference>
<keyword evidence="5 6" id="KW-0472">Membrane</keyword>
<protein>
    <submittedName>
        <fullName evidence="7">Uncharacterized protein</fullName>
    </submittedName>
</protein>
<comment type="subcellular location">
    <subcellularLocation>
        <location evidence="1">Membrane</location>
        <topology evidence="1">Multi-pass membrane protein</topology>
    </subcellularLocation>
</comment>
<feature type="transmembrane region" description="Helical" evidence="6">
    <location>
        <begin position="171"/>
        <end position="196"/>
    </location>
</feature>
<evidence type="ECO:0000256" key="1">
    <source>
        <dbReference type="ARBA" id="ARBA00004141"/>
    </source>
</evidence>
<organism evidence="7 8">
    <name type="scientific">Hydnum rufescens UP504</name>
    <dbReference type="NCBI Taxonomy" id="1448309"/>
    <lineage>
        <taxon>Eukaryota</taxon>
        <taxon>Fungi</taxon>
        <taxon>Dikarya</taxon>
        <taxon>Basidiomycota</taxon>
        <taxon>Agaricomycotina</taxon>
        <taxon>Agaricomycetes</taxon>
        <taxon>Cantharellales</taxon>
        <taxon>Hydnaceae</taxon>
        <taxon>Hydnum</taxon>
    </lineage>
</organism>
<evidence type="ECO:0000313" key="8">
    <source>
        <dbReference type="Proteomes" id="UP000886523"/>
    </source>
</evidence>
<dbReference type="Proteomes" id="UP000886523">
    <property type="component" value="Unassembled WGS sequence"/>
</dbReference>
<evidence type="ECO:0000256" key="6">
    <source>
        <dbReference type="SAM" id="Phobius"/>
    </source>
</evidence>
<dbReference type="AlphaFoldDB" id="A0A9P6B1U5"/>
<name>A0A9P6B1U5_9AGAM</name>
<reference evidence="7" key="1">
    <citation type="journal article" date="2020" name="Nat. Commun.">
        <title>Large-scale genome sequencing of mycorrhizal fungi provides insights into the early evolution of symbiotic traits.</title>
        <authorList>
            <person name="Miyauchi S."/>
            <person name="Kiss E."/>
            <person name="Kuo A."/>
            <person name="Drula E."/>
            <person name="Kohler A."/>
            <person name="Sanchez-Garcia M."/>
            <person name="Morin E."/>
            <person name="Andreopoulos B."/>
            <person name="Barry K.W."/>
            <person name="Bonito G."/>
            <person name="Buee M."/>
            <person name="Carver A."/>
            <person name="Chen C."/>
            <person name="Cichocki N."/>
            <person name="Clum A."/>
            <person name="Culley D."/>
            <person name="Crous P.W."/>
            <person name="Fauchery L."/>
            <person name="Girlanda M."/>
            <person name="Hayes R.D."/>
            <person name="Keri Z."/>
            <person name="LaButti K."/>
            <person name="Lipzen A."/>
            <person name="Lombard V."/>
            <person name="Magnuson J."/>
            <person name="Maillard F."/>
            <person name="Murat C."/>
            <person name="Nolan M."/>
            <person name="Ohm R.A."/>
            <person name="Pangilinan J."/>
            <person name="Pereira M.F."/>
            <person name="Perotto S."/>
            <person name="Peter M."/>
            <person name="Pfister S."/>
            <person name="Riley R."/>
            <person name="Sitrit Y."/>
            <person name="Stielow J.B."/>
            <person name="Szollosi G."/>
            <person name="Zifcakova L."/>
            <person name="Stursova M."/>
            <person name="Spatafora J.W."/>
            <person name="Tedersoo L."/>
            <person name="Vaario L.M."/>
            <person name="Yamada A."/>
            <person name="Yan M."/>
            <person name="Wang P."/>
            <person name="Xu J."/>
            <person name="Bruns T."/>
            <person name="Baldrian P."/>
            <person name="Vilgalys R."/>
            <person name="Dunand C."/>
            <person name="Henrissat B."/>
            <person name="Grigoriev I.V."/>
            <person name="Hibbett D."/>
            <person name="Nagy L.G."/>
            <person name="Martin F.M."/>
        </authorList>
    </citation>
    <scope>NUCLEOTIDE SEQUENCE</scope>
    <source>
        <strain evidence="7">UP504</strain>
    </source>
</reference>
<keyword evidence="4 6" id="KW-1133">Transmembrane helix</keyword>
<feature type="transmembrane region" description="Helical" evidence="6">
    <location>
        <begin position="233"/>
        <end position="251"/>
    </location>
</feature>
<keyword evidence="3 6" id="KW-0812">Transmembrane</keyword>
<dbReference type="PANTHER" id="PTHR19432:SF91">
    <property type="entry name" value="GENERAL ALPHA-GLUCOSIDE PERMEASE"/>
    <property type="match status" value="1"/>
</dbReference>
<evidence type="ECO:0000256" key="3">
    <source>
        <dbReference type="ARBA" id="ARBA00022692"/>
    </source>
</evidence>
<feature type="transmembrane region" description="Helical" evidence="6">
    <location>
        <begin position="129"/>
        <end position="150"/>
    </location>
</feature>
<feature type="transmembrane region" description="Helical" evidence="6">
    <location>
        <begin position="271"/>
        <end position="289"/>
    </location>
</feature>
<dbReference type="Pfam" id="PF13347">
    <property type="entry name" value="MFS_2"/>
    <property type="match status" value="1"/>
</dbReference>
<evidence type="ECO:0000256" key="5">
    <source>
        <dbReference type="ARBA" id="ARBA00023136"/>
    </source>
</evidence>
<dbReference type="InterPro" id="IPR036259">
    <property type="entry name" value="MFS_trans_sf"/>
</dbReference>
<dbReference type="PANTHER" id="PTHR19432">
    <property type="entry name" value="SUGAR TRANSPORTER"/>
    <property type="match status" value="1"/>
</dbReference>